<dbReference type="RefSeq" id="YP_010057217.1">
    <property type="nucleotide sequence ID" value="NC_054716.1"/>
</dbReference>
<dbReference type="GeneID" id="64764000"/>
<dbReference type="EMBL" id="MH697579">
    <property type="protein sequence ID" value="AXQ51646.1"/>
    <property type="molecule type" value="Genomic_DNA"/>
</dbReference>
<reference evidence="1 2" key="1">
    <citation type="submission" date="2018-07" db="EMBL/GenBank/DDBJ databases">
        <authorList>
            <person name="Fast K.M."/>
            <person name="Castleberry S."/>
            <person name="Jones I.K."/>
            <person name="Larrimore J.D."/>
            <person name="Long C.A."/>
            <person name="Pritchett N.C."/>
            <person name="Keener T."/>
            <person name="Sandel M.W."/>
            <person name="Bollivar D.W."/>
            <person name="Garlena R.A."/>
            <person name="Russell D.A."/>
            <person name="Pope W.H."/>
            <person name="Jacobs-Sera D."/>
            <person name="Hatfull G.F."/>
        </authorList>
    </citation>
    <scope>NUCLEOTIDE SEQUENCE [LARGE SCALE GENOMIC DNA]</scope>
</reference>
<accession>A0A346N8L1</accession>
<sequence length="83" mass="9511">MRWPWQKRPLTPEQLEEDRRVAVIRERCPHVSRATALRWYEEDVAFGRFAAAVLDAASRGVDTSFLHSCPDLHALALMHAKGL</sequence>
<keyword evidence="2" id="KW-1185">Reference proteome</keyword>
<dbReference type="Proteomes" id="UP000263185">
    <property type="component" value="Segment"/>
</dbReference>
<protein>
    <submittedName>
        <fullName evidence="1">Uncharacterized protein</fullName>
    </submittedName>
</protein>
<name>A0A346N8L1_9CAUD</name>
<organism evidence="1 2">
    <name type="scientific">Mycobacterium phage Cane17</name>
    <dbReference type="NCBI Taxonomy" id="2301548"/>
    <lineage>
        <taxon>Viruses</taxon>
        <taxon>Duplodnaviria</taxon>
        <taxon>Heunggongvirae</taxon>
        <taxon>Uroviricota</taxon>
        <taxon>Caudoviricetes</taxon>
        <taxon>Ceeclamvirinae</taxon>
        <taxon>Bixzunavirus</taxon>
        <taxon>Bixzunavirus cane17</taxon>
    </lineage>
</organism>
<gene>
    <name evidence="1" type="primary">32</name>
    <name evidence="1" type="ORF">SEA_CANE17_32</name>
</gene>
<proteinExistence type="predicted"/>
<evidence type="ECO:0000313" key="1">
    <source>
        <dbReference type="EMBL" id="AXQ51646.1"/>
    </source>
</evidence>
<evidence type="ECO:0000313" key="2">
    <source>
        <dbReference type="Proteomes" id="UP000263185"/>
    </source>
</evidence>
<dbReference type="KEGG" id="vg:64764000"/>